<keyword evidence="3" id="KW-1185">Reference proteome</keyword>
<dbReference type="EMBL" id="FXAF01000003">
    <property type="protein sequence ID" value="SMF19766.1"/>
    <property type="molecule type" value="Genomic_DNA"/>
</dbReference>
<dbReference type="AlphaFoldDB" id="A0A1X7DQH0"/>
<organism evidence="2 3">
    <name type="scientific">Xaviernesmea oryzae</name>
    <dbReference type="NCBI Taxonomy" id="464029"/>
    <lineage>
        <taxon>Bacteria</taxon>
        <taxon>Pseudomonadati</taxon>
        <taxon>Pseudomonadota</taxon>
        <taxon>Alphaproteobacteria</taxon>
        <taxon>Hyphomicrobiales</taxon>
        <taxon>Rhizobiaceae</taxon>
        <taxon>Rhizobium/Agrobacterium group</taxon>
        <taxon>Xaviernesmea</taxon>
    </lineage>
</organism>
<feature type="signal peptide" evidence="1">
    <location>
        <begin position="1"/>
        <end position="37"/>
    </location>
</feature>
<evidence type="ECO:0000313" key="3">
    <source>
        <dbReference type="Proteomes" id="UP000192903"/>
    </source>
</evidence>
<protein>
    <submittedName>
        <fullName evidence="2">Uncharacterized protein</fullName>
    </submittedName>
</protein>
<keyword evidence="1" id="KW-0732">Signal</keyword>
<sequence>MAEGVACERLNKALVMRTLLAAALLVATAFWSLPASAAESDFLKTLAGNWSGKGTVLTRIGVRPINVTCNLAMASGASSLSMQGNCRGLLVVRRSISADLTVSDRRYRGTYIGPSGQPSALSGARKGNAINLGVRWARVTNGDRAADMTIERIGSDRLRLQTIDKDPATGRSVVTSRIDLSRQS</sequence>
<proteinExistence type="predicted"/>
<feature type="chain" id="PRO_5012778599" evidence="1">
    <location>
        <begin position="38"/>
        <end position="184"/>
    </location>
</feature>
<dbReference type="Proteomes" id="UP000192903">
    <property type="component" value="Unassembled WGS sequence"/>
</dbReference>
<accession>A0A1X7DQH0</accession>
<name>A0A1X7DQH0_9HYPH</name>
<reference evidence="3" key="1">
    <citation type="submission" date="2017-04" db="EMBL/GenBank/DDBJ databases">
        <authorList>
            <person name="Varghese N."/>
            <person name="Submissions S."/>
        </authorList>
    </citation>
    <scope>NUCLEOTIDE SEQUENCE [LARGE SCALE GENOMIC DNA]</scope>
    <source>
        <strain evidence="3">B4P</strain>
    </source>
</reference>
<gene>
    <name evidence="2" type="ORF">SAMN02982989_5720</name>
</gene>
<evidence type="ECO:0000313" key="2">
    <source>
        <dbReference type="EMBL" id="SMF19766.1"/>
    </source>
</evidence>
<evidence type="ECO:0000256" key="1">
    <source>
        <dbReference type="SAM" id="SignalP"/>
    </source>
</evidence>